<dbReference type="PANTHER" id="PTHR13003">
    <property type="entry name" value="NUP107-RELATED"/>
    <property type="match status" value="1"/>
</dbReference>
<comment type="similarity">
    <text evidence="7">Belongs to the nucleoporin Nup84/Nup107 family.</text>
</comment>
<comment type="subunit">
    <text evidence="7">Part of the nuclear pore complex (NPC).</text>
</comment>
<comment type="function">
    <text evidence="7">Functions as a component of the nuclear pore complex (NPC).</text>
</comment>
<evidence type="ECO:0000313" key="11">
    <source>
        <dbReference type="Proteomes" id="UP000507245"/>
    </source>
</evidence>
<sequence>MLVSDNVLTILLLQKQDESLLEDVWTLLRAGRLEEACHLCRSAGQPWRAATLCVFGGLDQFPSIEALVKNGKDRTLQAIELESGIGHQWHLWKWASYCASEVGFLLSHLVTI</sequence>
<keyword evidence="2" id="KW-0509">mRNA transport</keyword>
<comment type="subcellular location">
    <subcellularLocation>
        <location evidence="7">Nucleus</location>
        <location evidence="7">Nuclear pore complex</location>
    </subcellularLocation>
    <subcellularLocation>
        <location evidence="7">Nucleus membrane</location>
    </subcellularLocation>
</comment>
<keyword evidence="1 7" id="KW-0813">Transport</keyword>
<reference evidence="9 10" key="2">
    <citation type="submission" date="2020-05" db="EMBL/GenBank/DDBJ databases">
        <authorList>
            <person name="Campoy J."/>
            <person name="Schneeberger K."/>
            <person name="Spophaly S."/>
        </authorList>
    </citation>
    <scope>NUCLEOTIDE SEQUENCE [LARGE SCALE GENOMIC DNA]</scope>
    <source>
        <strain evidence="9">PruArmRojPasFocal</strain>
    </source>
</reference>
<protein>
    <recommendedName>
        <fullName evidence="7">Nuclear pore complex protein</fullName>
    </recommendedName>
</protein>
<dbReference type="OrthoDB" id="3098at2759"/>
<evidence type="ECO:0000256" key="5">
    <source>
        <dbReference type="ARBA" id="ARBA00023132"/>
    </source>
</evidence>
<dbReference type="AlphaFoldDB" id="A0A6J5WVM9"/>
<dbReference type="GO" id="GO:0031080">
    <property type="term" value="C:nuclear pore outer ring"/>
    <property type="evidence" value="ECO:0007669"/>
    <property type="project" value="TreeGrafter"/>
</dbReference>
<keyword evidence="6 7" id="KW-0539">Nucleus</keyword>
<dbReference type="GO" id="GO:0017056">
    <property type="term" value="F:structural constituent of nuclear pore"/>
    <property type="evidence" value="ECO:0007669"/>
    <property type="project" value="UniProtKB-UniRule"/>
</dbReference>
<dbReference type="EMBL" id="CAEKDK010000003">
    <property type="protein sequence ID" value="CAB4272662.1"/>
    <property type="molecule type" value="Genomic_DNA"/>
</dbReference>
<dbReference type="GO" id="GO:0006406">
    <property type="term" value="P:mRNA export from nucleus"/>
    <property type="evidence" value="ECO:0007669"/>
    <property type="project" value="TreeGrafter"/>
</dbReference>
<evidence type="ECO:0000313" key="10">
    <source>
        <dbReference type="Proteomes" id="UP000507222"/>
    </source>
</evidence>
<evidence type="ECO:0000313" key="8">
    <source>
        <dbReference type="EMBL" id="CAB4272662.1"/>
    </source>
</evidence>
<keyword evidence="11" id="KW-1185">Reference proteome</keyword>
<dbReference type="EMBL" id="CAEKKB010000003">
    <property type="protein sequence ID" value="CAB4303184.1"/>
    <property type="molecule type" value="Genomic_DNA"/>
</dbReference>
<gene>
    <name evidence="8" type="ORF">CURHAP_LOCUS19401</name>
    <name evidence="9" type="ORF">ORAREDHAP_LOCUS19209</name>
</gene>
<dbReference type="GO" id="GO:0006606">
    <property type="term" value="P:protein import into nucleus"/>
    <property type="evidence" value="ECO:0007669"/>
    <property type="project" value="TreeGrafter"/>
</dbReference>
<dbReference type="Proteomes" id="UP000507222">
    <property type="component" value="Unassembled WGS sequence"/>
</dbReference>
<keyword evidence="4 7" id="KW-0811">Translocation</keyword>
<dbReference type="Pfam" id="PF04121">
    <property type="entry name" value="Nup84_Nup100"/>
    <property type="match status" value="1"/>
</dbReference>
<keyword evidence="3" id="KW-0653">Protein transport</keyword>
<dbReference type="Gene3D" id="1.10.3450.20">
    <property type="match status" value="1"/>
</dbReference>
<name>A0A6J5WVM9_PRUAR</name>
<keyword evidence="7" id="KW-0472">Membrane</keyword>
<dbReference type="PANTHER" id="PTHR13003:SF2">
    <property type="entry name" value="NUCLEAR PORE COMPLEX PROTEIN NUP107"/>
    <property type="match status" value="1"/>
</dbReference>
<dbReference type="GO" id="GO:0000973">
    <property type="term" value="P:post-transcriptional tethering of RNA polymerase II gene DNA at nuclear periphery"/>
    <property type="evidence" value="ECO:0007669"/>
    <property type="project" value="TreeGrafter"/>
</dbReference>
<evidence type="ECO:0000256" key="2">
    <source>
        <dbReference type="ARBA" id="ARBA00022816"/>
    </source>
</evidence>
<dbReference type="InterPro" id="IPR007252">
    <property type="entry name" value="Nup84/Nup107"/>
</dbReference>
<evidence type="ECO:0000256" key="6">
    <source>
        <dbReference type="ARBA" id="ARBA00023242"/>
    </source>
</evidence>
<reference evidence="11" key="1">
    <citation type="journal article" date="2020" name="Genome Biol.">
        <title>Gamete binning: chromosome-level and haplotype-resolved genome assembly enabled by high-throughput single-cell sequencing of gamete genomes.</title>
        <authorList>
            <person name="Campoy J.A."/>
            <person name="Sun H."/>
            <person name="Goel M."/>
            <person name="Jiao W.-B."/>
            <person name="Folz-Donahue K."/>
            <person name="Wang N."/>
            <person name="Rubio M."/>
            <person name="Liu C."/>
            <person name="Kukat C."/>
            <person name="Ruiz D."/>
            <person name="Huettel B."/>
            <person name="Schneeberger K."/>
        </authorList>
    </citation>
    <scope>NUCLEOTIDE SEQUENCE [LARGE SCALE GENOMIC DNA]</scope>
    <source>
        <strain evidence="11">cv. Rojo Pasion</strain>
    </source>
</reference>
<organism evidence="9 11">
    <name type="scientific">Prunus armeniaca</name>
    <name type="common">Apricot</name>
    <name type="synonym">Armeniaca vulgaris</name>
    <dbReference type="NCBI Taxonomy" id="36596"/>
    <lineage>
        <taxon>Eukaryota</taxon>
        <taxon>Viridiplantae</taxon>
        <taxon>Streptophyta</taxon>
        <taxon>Embryophyta</taxon>
        <taxon>Tracheophyta</taxon>
        <taxon>Spermatophyta</taxon>
        <taxon>Magnoliopsida</taxon>
        <taxon>eudicotyledons</taxon>
        <taxon>Gunneridae</taxon>
        <taxon>Pentapetalae</taxon>
        <taxon>rosids</taxon>
        <taxon>fabids</taxon>
        <taxon>Rosales</taxon>
        <taxon>Rosaceae</taxon>
        <taxon>Amygdaloideae</taxon>
        <taxon>Amygdaleae</taxon>
        <taxon>Prunus</taxon>
    </lineage>
</organism>
<evidence type="ECO:0000256" key="7">
    <source>
        <dbReference type="RuleBase" id="RU365072"/>
    </source>
</evidence>
<proteinExistence type="inferred from homology"/>
<evidence type="ECO:0000256" key="4">
    <source>
        <dbReference type="ARBA" id="ARBA00023010"/>
    </source>
</evidence>
<dbReference type="Proteomes" id="UP000507245">
    <property type="component" value="Unassembled WGS sequence"/>
</dbReference>
<accession>A0A6J5WVM9</accession>
<evidence type="ECO:0000313" key="9">
    <source>
        <dbReference type="EMBL" id="CAB4303184.1"/>
    </source>
</evidence>
<dbReference type="GO" id="GO:0031965">
    <property type="term" value="C:nuclear membrane"/>
    <property type="evidence" value="ECO:0007669"/>
    <property type="project" value="UniProtKB-SubCell"/>
</dbReference>
<evidence type="ECO:0000256" key="1">
    <source>
        <dbReference type="ARBA" id="ARBA00022448"/>
    </source>
</evidence>
<keyword evidence="5 7" id="KW-0906">Nuclear pore complex</keyword>
<evidence type="ECO:0000256" key="3">
    <source>
        <dbReference type="ARBA" id="ARBA00022927"/>
    </source>
</evidence>